<dbReference type="InterPro" id="IPR027107">
    <property type="entry name" value="Tuberin/Ral-act_asu"/>
</dbReference>
<protein>
    <recommendedName>
        <fullName evidence="3">Rap-GAP domain-containing protein</fullName>
    </recommendedName>
</protein>
<feature type="compositionally biased region" description="Polar residues" evidence="2">
    <location>
        <begin position="224"/>
        <end position="240"/>
    </location>
</feature>
<dbReference type="GO" id="GO:0005096">
    <property type="term" value="F:GTPase activator activity"/>
    <property type="evidence" value="ECO:0007669"/>
    <property type="project" value="UniProtKB-KW"/>
</dbReference>
<feature type="region of interest" description="Disordered" evidence="2">
    <location>
        <begin position="157"/>
        <end position="240"/>
    </location>
</feature>
<dbReference type="Gene3D" id="3.40.50.11210">
    <property type="entry name" value="Rap/Ran-GAP"/>
    <property type="match status" value="1"/>
</dbReference>
<dbReference type="GO" id="GO:0005737">
    <property type="term" value="C:cytoplasm"/>
    <property type="evidence" value="ECO:0007669"/>
    <property type="project" value="TreeGrafter"/>
</dbReference>
<dbReference type="EMBL" id="HBGN01031106">
    <property type="protein sequence ID" value="CAD9347708.1"/>
    <property type="molecule type" value="Transcribed_RNA"/>
</dbReference>
<feature type="compositionally biased region" description="Polar residues" evidence="2">
    <location>
        <begin position="482"/>
        <end position="492"/>
    </location>
</feature>
<dbReference type="Pfam" id="PF02145">
    <property type="entry name" value="Rap_GAP"/>
    <property type="match status" value="1"/>
</dbReference>
<dbReference type="PANTHER" id="PTHR10063:SF0">
    <property type="entry name" value="TUBERIN"/>
    <property type="match status" value="1"/>
</dbReference>
<feature type="region of interest" description="Disordered" evidence="2">
    <location>
        <begin position="321"/>
        <end position="341"/>
    </location>
</feature>
<gene>
    <name evidence="4" type="ORF">DBRI1063_LOCUS20027</name>
</gene>
<feature type="compositionally biased region" description="Low complexity" evidence="2">
    <location>
        <begin position="464"/>
        <end position="476"/>
    </location>
</feature>
<dbReference type="PROSITE" id="PS50085">
    <property type="entry name" value="RAPGAP"/>
    <property type="match status" value="1"/>
</dbReference>
<dbReference type="InterPro" id="IPR000331">
    <property type="entry name" value="Rap/Ran_GAP_dom"/>
</dbReference>
<sequence length="2128" mass="234392">MEWTVPIKCTITITKTIGTASPTSLENNEISTVEENDKTTTSIATKPETNKEKGGEKKITPDPEALISLVREEQKWLLRRQKIGDAQRELVLALCCNSSDDFPHDEGDMYDEMAGNTNQGKESQEQGGEWTILGGRAPVASMLRSWLETSTAGWISEKSPAESANAGFDDASSNRSSPSSSEREKVEKKDGLDNDADHHEGENNLDNVGSTTNDSKSEEKGDNVNDNLSPKKTTNPLPSQLTRTREEIDFLWGDIIDVGALDWWHTLQVARAAADLVSEGWCPPRNNIARGNGPQSAAVADDIVYGLLTIAQKGVLLSRADTKCSSEDKDQDAREERLAASSSAAEASSALSGLGSKGYILPTSLDFTAGVLCRLLAASDTTMSASSAPDLFPITDDLIDAAEGEQLKLEKETFLAQRESCLADTAETLWTLLADETSADTTIAAMLQMMNVNLSPSFPHNLVHHQSQQHQQEQQSPETGKDTVSTMGQTDSEITDNGHERSNSTTILCVGGIIRALGAALWGNPPSVKGVPILRIHWSTFLAMIGKVAATVHDTHVNERRQYSSSGTSLTGLISSKDDNTVGASSLTTVERKSASKAAMKSVVSRPQENMDDNRSMLSASSTATEKKLRSKLRVASSWYQDIAPPPSTVKLQPIISYKSSSLVIVLEIAVAIRRLVDGEMVVGGGLISPHEWDALIAAIENGLVPWLDHNYMPAGKGDVDDKCLNHVSRERLSQNEFLYWRINAEVRAICAQVEAFLKHCTEQATSSCHLIVDDKCCRSLHLLLLRKVSPLMSPVNAKSLAISTIRSWMAVGYLPLPGGEWIKTASRILSEAFAVYDDPSYGYLGCGYVHSPAVRLEVIHALTHDQDEKDTPTGVPCMMSPLTLTRNVRGLHLDFINSLLLPYLKAILFPEHLGNDEGTKNQAVVFPLPPISRAEIYCTAESLDDEISLRKKAIHILGKLFRSVTGERRQRISLIETLQLVAANGSNLVKAVMSKDHFSNRRSCFTMEKLLKASYELSLEAIQQLELCLRAPFGYLPHTHESVPMIVDALCAVMEIHGCQIPANTNNMQQHRTCDTIASHLLTIACIVPLARVRMTLNDRISFLGRYAVTKIIPCSVASVLNWSDEGNVHVSDREKDSSRETTIVHSSCDCKEDICDTSLIAPFIFTHGGKQANGHLRNSSQESLLHRSQQSNEGTIFNWDSIISTMKRVLLSQSQKDKNGLFESFTSQFDPNELRSCIRMIIYTTIHDFISCGIPFKFDNHTPQFFLSSQEGSGRNEDNEEIARIKALASYSSIFGMYFQKITQGTVDAETSVTLQEEPVYSELMKACNSHIALKVMHGCRALSVLMSFLCSEFPDHKRDNILDSKERIEANGGLWPLSGIESIILRLKSLMAGACTMHSYNGRIEVNKSSQQTADVAMSSRPLDPMVPILELLFDMFTLCKNSAACIPREMRLETLLVCQQISSSVCPNDISLQGRILSLQCAAAAIGFMSQDEAISAMVKITGIRQKQINTQDVGDAEGSTNTEIPNNDGLRFSGLIFDFLRRKYVIHNHNLSRYRQETSTHMNIAKETEDIESFSVCKDDSNNPKGVGVWMCGDVLLMCRLGGTSSRHRGWIEITLRSPSCRVRHLMRLSKRISVKDPDFPSPIWDDLKVHNGTKQRAAEKSHFPIQQSNRQLVRDLSKSVVMEKASSTIRQFNEQLGFDNRFSRENDNSQTNDFSLTGQGHTTTPGTITSGTRDSSTRSGRIRSITEQDNYTKSTFWGNTTERSPERQKSGGLRRTLSAGDISLDNHGPTTKSVLDGSLQTESVFRWLNLVLGDSPDSIDSILEHIRAFGIPDHLIGLPNTSPDNANGPTLFDGAMYPLQVGPRLLRAISILDRTPTFQTHKIALLHASPHDVSERGSSTSGVLDSTSGSSGFMSFANKLGAVVSTRHLKYFSGGLDTSPYSADGEFALAWIGNEDADESSCESITAMSMVLFHAVNFMPVGTTNRKRHVGNDVVHIIYIDNDYLPGSGVEDDKIDINDGTFVSGDFGFVTIFVMPFMHIDDVRVLVRVRKGLDVKISSALMHLEANAIVPIGAVGTYVRQLAMHADLVCRSMMEDRLGLVSNWEERLLQIRGMDRYLNTNT</sequence>
<dbReference type="SUPFAM" id="SSF111347">
    <property type="entry name" value="Rap/Ran-GAP"/>
    <property type="match status" value="1"/>
</dbReference>
<feature type="region of interest" description="Disordered" evidence="2">
    <location>
        <begin position="598"/>
        <end position="625"/>
    </location>
</feature>
<dbReference type="PANTHER" id="PTHR10063">
    <property type="entry name" value="TUBERIN"/>
    <property type="match status" value="1"/>
</dbReference>
<name>A0A7S1ZSD8_9STRA</name>
<reference evidence="4" key="1">
    <citation type="submission" date="2021-01" db="EMBL/GenBank/DDBJ databases">
        <authorList>
            <person name="Corre E."/>
            <person name="Pelletier E."/>
            <person name="Niang G."/>
            <person name="Scheremetjew M."/>
            <person name="Finn R."/>
            <person name="Kale V."/>
            <person name="Holt S."/>
            <person name="Cochrane G."/>
            <person name="Meng A."/>
            <person name="Brown T."/>
            <person name="Cohen L."/>
        </authorList>
    </citation>
    <scope>NUCLEOTIDE SEQUENCE</scope>
    <source>
        <strain evidence="4">Pop2</strain>
    </source>
</reference>
<dbReference type="GO" id="GO:0051056">
    <property type="term" value="P:regulation of small GTPase mediated signal transduction"/>
    <property type="evidence" value="ECO:0007669"/>
    <property type="project" value="InterPro"/>
</dbReference>
<feature type="region of interest" description="Disordered" evidence="2">
    <location>
        <begin position="21"/>
        <end position="59"/>
    </location>
</feature>
<keyword evidence="1" id="KW-0343">GTPase activation</keyword>
<feature type="compositionally biased region" description="Polar residues" evidence="2">
    <location>
        <begin position="204"/>
        <end position="214"/>
    </location>
</feature>
<feature type="region of interest" description="Disordered" evidence="2">
    <location>
        <begin position="103"/>
        <end position="127"/>
    </location>
</feature>
<feature type="compositionally biased region" description="Basic and acidic residues" evidence="2">
    <location>
        <begin position="48"/>
        <end position="59"/>
    </location>
</feature>
<evidence type="ECO:0000259" key="3">
    <source>
        <dbReference type="PROSITE" id="PS50085"/>
    </source>
</evidence>
<organism evidence="4">
    <name type="scientific">Ditylum brightwellii</name>
    <dbReference type="NCBI Taxonomy" id="49249"/>
    <lineage>
        <taxon>Eukaryota</taxon>
        <taxon>Sar</taxon>
        <taxon>Stramenopiles</taxon>
        <taxon>Ochrophyta</taxon>
        <taxon>Bacillariophyta</taxon>
        <taxon>Mediophyceae</taxon>
        <taxon>Lithodesmiophycidae</taxon>
        <taxon>Lithodesmiales</taxon>
        <taxon>Lithodesmiaceae</taxon>
        <taxon>Ditylum</taxon>
    </lineage>
</organism>
<feature type="domain" description="Rap-GAP" evidence="3">
    <location>
        <begin position="1875"/>
        <end position="2128"/>
    </location>
</feature>
<feature type="compositionally biased region" description="Low complexity" evidence="2">
    <location>
        <begin position="1723"/>
        <end position="1751"/>
    </location>
</feature>
<feature type="compositionally biased region" description="Polar residues" evidence="2">
    <location>
        <begin position="1753"/>
        <end position="1768"/>
    </location>
</feature>
<evidence type="ECO:0000313" key="4">
    <source>
        <dbReference type="EMBL" id="CAD9347708.1"/>
    </source>
</evidence>
<dbReference type="GO" id="GO:0005634">
    <property type="term" value="C:nucleus"/>
    <property type="evidence" value="ECO:0007669"/>
    <property type="project" value="InterPro"/>
</dbReference>
<feature type="compositionally biased region" description="Polar residues" evidence="2">
    <location>
        <begin position="21"/>
        <end position="44"/>
    </location>
</feature>
<dbReference type="InterPro" id="IPR035974">
    <property type="entry name" value="Rap/Ran-GAP_sf"/>
</dbReference>
<feature type="region of interest" description="Disordered" evidence="2">
    <location>
        <begin position="1706"/>
        <end position="1795"/>
    </location>
</feature>
<proteinExistence type="predicted"/>
<evidence type="ECO:0000256" key="1">
    <source>
        <dbReference type="ARBA" id="ARBA00022468"/>
    </source>
</evidence>
<feature type="region of interest" description="Disordered" evidence="2">
    <location>
        <begin position="458"/>
        <end position="501"/>
    </location>
</feature>
<feature type="compositionally biased region" description="Basic and acidic residues" evidence="2">
    <location>
        <begin position="321"/>
        <end position="338"/>
    </location>
</feature>
<accession>A0A7S1ZSD8</accession>
<evidence type="ECO:0000256" key="2">
    <source>
        <dbReference type="SAM" id="MobiDB-lite"/>
    </source>
</evidence>
<feature type="compositionally biased region" description="Basic and acidic residues" evidence="2">
    <location>
        <begin position="181"/>
        <end position="202"/>
    </location>
</feature>